<comment type="similarity">
    <text evidence="2">Belongs to the complex I subunit 4 family.</text>
</comment>
<dbReference type="InterPro" id="IPR003918">
    <property type="entry name" value="NADH_UbQ_OxRdtase"/>
</dbReference>
<gene>
    <name evidence="13" type="ORF">DMENIID0002_14170</name>
</gene>
<dbReference type="PANTHER" id="PTHR43507:SF1">
    <property type="entry name" value="NADH-UBIQUINONE OXIDOREDUCTASE CHAIN 4"/>
    <property type="match status" value="1"/>
</dbReference>
<evidence type="ECO:0000256" key="5">
    <source>
        <dbReference type="ARBA" id="ARBA00022989"/>
    </source>
</evidence>
<evidence type="ECO:0000256" key="6">
    <source>
        <dbReference type="ARBA" id="ARBA00023136"/>
    </source>
</evidence>
<dbReference type="InterPro" id="IPR001750">
    <property type="entry name" value="ND/Mrp_TM"/>
</dbReference>
<dbReference type="PRINTS" id="PR01437">
    <property type="entry name" value="NUOXDRDTASE4"/>
</dbReference>
<dbReference type="NCBIfam" id="TIGR01972">
    <property type="entry name" value="NDH_I_M"/>
    <property type="match status" value="1"/>
</dbReference>
<dbReference type="GO" id="GO:0015990">
    <property type="term" value="P:electron transport coupled proton transport"/>
    <property type="evidence" value="ECO:0007669"/>
    <property type="project" value="TreeGrafter"/>
</dbReference>
<organism evidence="13">
    <name type="scientific">Candidatus Tisiphia endosymbiont of Sergentomyia squamirostris</name>
    <dbReference type="NCBI Taxonomy" id="3113639"/>
    <lineage>
        <taxon>Bacteria</taxon>
        <taxon>Pseudomonadati</taxon>
        <taxon>Pseudomonadota</taxon>
        <taxon>Alphaproteobacteria</taxon>
        <taxon>Rickettsiales</taxon>
        <taxon>Rickettsiaceae</taxon>
        <taxon>Rickettsieae</taxon>
        <taxon>Candidatus Tisiphia</taxon>
    </lineage>
</organism>
<dbReference type="GO" id="GO:0048039">
    <property type="term" value="F:ubiquinone binding"/>
    <property type="evidence" value="ECO:0007669"/>
    <property type="project" value="TreeGrafter"/>
</dbReference>
<dbReference type="GO" id="GO:0016020">
    <property type="term" value="C:membrane"/>
    <property type="evidence" value="ECO:0007669"/>
    <property type="project" value="UniProtKB-SubCell"/>
</dbReference>
<feature type="transmembrane region" description="Helical" evidence="11">
    <location>
        <begin position="221"/>
        <end position="243"/>
    </location>
</feature>
<keyword evidence="6 11" id="KW-0472">Membrane</keyword>
<evidence type="ECO:0000256" key="1">
    <source>
        <dbReference type="ARBA" id="ARBA00004127"/>
    </source>
</evidence>
<feature type="transmembrane region" description="Helical" evidence="11">
    <location>
        <begin position="416"/>
        <end position="437"/>
    </location>
</feature>
<dbReference type="InterPro" id="IPR010227">
    <property type="entry name" value="NADH_Q_OxRdtase_chainM/4"/>
</dbReference>
<feature type="domain" description="NADH:quinone oxidoreductase/Mrp antiporter transmembrane" evidence="12">
    <location>
        <begin position="141"/>
        <end position="428"/>
    </location>
</feature>
<sequence>MSGLPILSISIFLPLVSALYILLFINQSRSVNKQTQNKQVYAMYVAVLSSILTLISTIYLLVQFDNTSKLYQFVECYSWIQSIGLEFHIGVDGISIFFVVLTSFLTLICIIASLFTVKKYIKEFLFCFLLIESFCIGAFCSMNLLLFYLFFEVILIPMYIIIGIWGGENKVYAAVKFFLYTFLGSVFFLLSLIYIYSQVHSFNMLDLNELVPSLTLPVQKVLWWAIFIAFAVKVPMLPFHTWLPDAHVQAPTAGSVILAGILLKLGTYGFLRVSLPMFPNISKEFAFYVLVLSIFAVIYGSLVALAQRDMKKMIAYSSIAHMGYVTGGIFSLTETGIKGAVYQMISHGTVASALFLIIGTLYDRLHTKEIDKYGGVANKMPILATFFMIAMLGSIGLPGTSGFIGEFLSLVGIYQANVVAAIISSVGIILGAVYMLKLYKEVMLGQITNNQVISFKDLYLYEILAIMPLCVAIIYLGLLPNTIMNILDLSTHKILSQIPCVVK</sequence>
<evidence type="ECO:0000256" key="4">
    <source>
        <dbReference type="ARBA" id="ARBA00022692"/>
    </source>
</evidence>
<feature type="transmembrane region" description="Helical" evidence="11">
    <location>
        <begin position="124"/>
        <end position="139"/>
    </location>
</feature>
<dbReference type="NCBIfam" id="NF004506">
    <property type="entry name" value="PRK05846.2-6"/>
    <property type="match status" value="1"/>
</dbReference>
<dbReference type="GO" id="GO:0008137">
    <property type="term" value="F:NADH dehydrogenase (ubiquinone) activity"/>
    <property type="evidence" value="ECO:0007669"/>
    <property type="project" value="InterPro"/>
</dbReference>
<dbReference type="NCBIfam" id="NF004499">
    <property type="entry name" value="PRK05846.1-3"/>
    <property type="match status" value="1"/>
</dbReference>
<evidence type="ECO:0000256" key="2">
    <source>
        <dbReference type="ARBA" id="ARBA00009025"/>
    </source>
</evidence>
<evidence type="ECO:0000256" key="8">
    <source>
        <dbReference type="ARBA" id="ARBA00032798"/>
    </source>
</evidence>
<protein>
    <recommendedName>
        <fullName evidence="3">NADH-quinone oxidoreductase subunit M</fullName>
    </recommendedName>
    <alternativeName>
        <fullName evidence="7">NADH dehydrogenase I subunit M</fullName>
    </alternativeName>
    <alternativeName>
        <fullName evidence="8">NDH-1 subunit M</fullName>
    </alternativeName>
</protein>
<dbReference type="GO" id="GO:0012505">
    <property type="term" value="C:endomembrane system"/>
    <property type="evidence" value="ECO:0007669"/>
    <property type="project" value="UniProtKB-SubCell"/>
</dbReference>
<accession>A0AAT9GAA9</accession>
<dbReference type="GO" id="GO:0003954">
    <property type="term" value="F:NADH dehydrogenase activity"/>
    <property type="evidence" value="ECO:0007669"/>
    <property type="project" value="TreeGrafter"/>
</dbReference>
<name>A0AAT9GAA9_9RICK</name>
<comment type="subcellular location">
    <subcellularLocation>
        <location evidence="1">Endomembrane system</location>
        <topology evidence="1">Multi-pass membrane protein</topology>
    </subcellularLocation>
    <subcellularLocation>
        <location evidence="10">Membrane</location>
        <topology evidence="10">Multi-pass membrane protein</topology>
    </subcellularLocation>
</comment>
<feature type="transmembrane region" description="Helical" evidence="11">
    <location>
        <begin position="255"/>
        <end position="273"/>
    </location>
</feature>
<feature type="transmembrane region" description="Helical" evidence="11">
    <location>
        <begin position="6"/>
        <end position="25"/>
    </location>
</feature>
<feature type="transmembrane region" description="Helical" evidence="11">
    <location>
        <begin position="177"/>
        <end position="197"/>
    </location>
</feature>
<feature type="transmembrane region" description="Helical" evidence="11">
    <location>
        <begin position="145"/>
        <end position="165"/>
    </location>
</feature>
<dbReference type="PANTHER" id="PTHR43507">
    <property type="entry name" value="NADH-UBIQUINONE OXIDOREDUCTASE CHAIN 4"/>
    <property type="match status" value="1"/>
</dbReference>
<feature type="transmembrane region" description="Helical" evidence="11">
    <location>
        <begin position="458"/>
        <end position="478"/>
    </location>
</feature>
<evidence type="ECO:0000256" key="9">
    <source>
        <dbReference type="ARBA" id="ARBA00047712"/>
    </source>
</evidence>
<feature type="transmembrane region" description="Helical" evidence="11">
    <location>
        <begin position="344"/>
        <end position="362"/>
    </location>
</feature>
<reference evidence="13" key="1">
    <citation type="submission" date="2024-01" db="EMBL/GenBank/DDBJ databases">
        <title>Sequencing the genomes of a sandfly, Sergentomyia squamirostris, and its two endosymbionts.</title>
        <authorList>
            <person name="Itokawa K."/>
            <person name="Sanjoba C."/>
        </authorList>
    </citation>
    <scope>NUCLEOTIDE SEQUENCE</scope>
    <source>
        <strain evidence="13">RiSSQ</strain>
    </source>
</reference>
<feature type="transmembrane region" description="Helical" evidence="11">
    <location>
        <begin position="313"/>
        <end position="332"/>
    </location>
</feature>
<evidence type="ECO:0000259" key="12">
    <source>
        <dbReference type="Pfam" id="PF00361"/>
    </source>
</evidence>
<dbReference type="GO" id="GO:0042773">
    <property type="term" value="P:ATP synthesis coupled electron transport"/>
    <property type="evidence" value="ECO:0007669"/>
    <property type="project" value="InterPro"/>
</dbReference>
<keyword evidence="5 11" id="KW-1133">Transmembrane helix</keyword>
<feature type="transmembrane region" description="Helical" evidence="11">
    <location>
        <begin position="94"/>
        <end position="117"/>
    </location>
</feature>
<dbReference type="Pfam" id="PF00361">
    <property type="entry name" value="Proton_antipo_M"/>
    <property type="match status" value="1"/>
</dbReference>
<evidence type="ECO:0000256" key="3">
    <source>
        <dbReference type="ARBA" id="ARBA00019906"/>
    </source>
</evidence>
<evidence type="ECO:0000256" key="10">
    <source>
        <dbReference type="RuleBase" id="RU000320"/>
    </source>
</evidence>
<feature type="transmembrane region" description="Helical" evidence="11">
    <location>
        <begin position="382"/>
        <end position="404"/>
    </location>
</feature>
<evidence type="ECO:0000313" key="13">
    <source>
        <dbReference type="EMBL" id="BFD46771.1"/>
    </source>
</evidence>
<evidence type="ECO:0000256" key="7">
    <source>
        <dbReference type="ARBA" id="ARBA00031584"/>
    </source>
</evidence>
<evidence type="ECO:0000256" key="11">
    <source>
        <dbReference type="SAM" id="Phobius"/>
    </source>
</evidence>
<dbReference type="AlphaFoldDB" id="A0AAT9GAA9"/>
<feature type="transmembrane region" description="Helical" evidence="11">
    <location>
        <begin position="41"/>
        <end position="62"/>
    </location>
</feature>
<feature type="transmembrane region" description="Helical" evidence="11">
    <location>
        <begin position="285"/>
        <end position="306"/>
    </location>
</feature>
<comment type="catalytic activity">
    <reaction evidence="9">
        <text>a quinone + NADH + 5 H(+)(in) = a quinol + NAD(+) + 4 H(+)(out)</text>
        <dbReference type="Rhea" id="RHEA:57888"/>
        <dbReference type="ChEBI" id="CHEBI:15378"/>
        <dbReference type="ChEBI" id="CHEBI:24646"/>
        <dbReference type="ChEBI" id="CHEBI:57540"/>
        <dbReference type="ChEBI" id="CHEBI:57945"/>
        <dbReference type="ChEBI" id="CHEBI:132124"/>
    </reaction>
</comment>
<dbReference type="EMBL" id="AP029170">
    <property type="protein sequence ID" value="BFD46771.1"/>
    <property type="molecule type" value="Genomic_DNA"/>
</dbReference>
<proteinExistence type="inferred from homology"/>
<keyword evidence="4 10" id="KW-0812">Transmembrane</keyword>